<dbReference type="GO" id="GO:0006400">
    <property type="term" value="P:tRNA modification"/>
    <property type="evidence" value="ECO:0007669"/>
    <property type="project" value="TreeGrafter"/>
</dbReference>
<name>A0A2H3JP61_WOLCO</name>
<protein>
    <recommendedName>
        <fullName evidence="1">Queuosine 5'-phosphate N-glycosylase/hydrolase</fullName>
        <ecNumber evidence="1">3.2.2.-</ecNumber>
    </recommendedName>
    <alternativeName>
        <fullName evidence="1">Queuosine-nucleotide N-glycosylase/hydrolase</fullName>
    </alternativeName>
</protein>
<dbReference type="AlphaFoldDB" id="A0A2H3JP61"/>
<keyword evidence="1" id="KW-0378">Hydrolase</keyword>
<organism evidence="2 3">
    <name type="scientific">Wolfiporia cocos (strain MD-104)</name>
    <name type="common">Brown rot fungus</name>
    <dbReference type="NCBI Taxonomy" id="742152"/>
    <lineage>
        <taxon>Eukaryota</taxon>
        <taxon>Fungi</taxon>
        <taxon>Dikarya</taxon>
        <taxon>Basidiomycota</taxon>
        <taxon>Agaricomycotina</taxon>
        <taxon>Agaricomycetes</taxon>
        <taxon>Polyporales</taxon>
        <taxon>Phaeolaceae</taxon>
        <taxon>Wolfiporia</taxon>
    </lineage>
</organism>
<proteinExistence type="inferred from homology"/>
<dbReference type="GO" id="GO:0016787">
    <property type="term" value="F:hydrolase activity"/>
    <property type="evidence" value="ECO:0007669"/>
    <property type="project" value="UniProtKB-KW"/>
</dbReference>
<comment type="similarity">
    <text evidence="1">Belongs to the QNG1 protein family.</text>
</comment>
<accession>A0A2H3JP61</accession>
<dbReference type="Pfam" id="PF10343">
    <property type="entry name" value="Q_salvage"/>
    <property type="match status" value="1"/>
</dbReference>
<dbReference type="PANTHER" id="PTHR21314:SF1">
    <property type="entry name" value="QUEUOSINE SALVAGE PROTEIN"/>
    <property type="match status" value="1"/>
</dbReference>
<dbReference type="OrthoDB" id="416777at2759"/>
<reference evidence="2 3" key="1">
    <citation type="journal article" date="2012" name="Science">
        <title>The Paleozoic origin of enzymatic lignin decomposition reconstructed from 31 fungal genomes.</title>
        <authorList>
            <person name="Floudas D."/>
            <person name="Binder M."/>
            <person name="Riley R."/>
            <person name="Barry K."/>
            <person name="Blanchette R.A."/>
            <person name="Henrissat B."/>
            <person name="Martinez A.T."/>
            <person name="Otillar R."/>
            <person name="Spatafora J.W."/>
            <person name="Yadav J.S."/>
            <person name="Aerts A."/>
            <person name="Benoit I."/>
            <person name="Boyd A."/>
            <person name="Carlson A."/>
            <person name="Copeland A."/>
            <person name="Coutinho P.M."/>
            <person name="de Vries R.P."/>
            <person name="Ferreira P."/>
            <person name="Findley K."/>
            <person name="Foster B."/>
            <person name="Gaskell J."/>
            <person name="Glotzer D."/>
            <person name="Gorecki P."/>
            <person name="Heitman J."/>
            <person name="Hesse C."/>
            <person name="Hori C."/>
            <person name="Igarashi K."/>
            <person name="Jurgens J.A."/>
            <person name="Kallen N."/>
            <person name="Kersten P."/>
            <person name="Kohler A."/>
            <person name="Kuees U."/>
            <person name="Kumar T.K.A."/>
            <person name="Kuo A."/>
            <person name="LaButti K."/>
            <person name="Larrondo L.F."/>
            <person name="Lindquist E."/>
            <person name="Ling A."/>
            <person name="Lombard V."/>
            <person name="Lucas S."/>
            <person name="Lundell T."/>
            <person name="Martin R."/>
            <person name="McLaughlin D.J."/>
            <person name="Morgenstern I."/>
            <person name="Morin E."/>
            <person name="Murat C."/>
            <person name="Nagy L.G."/>
            <person name="Nolan M."/>
            <person name="Ohm R.A."/>
            <person name="Patyshakuliyeva A."/>
            <person name="Rokas A."/>
            <person name="Ruiz-Duenas F.J."/>
            <person name="Sabat G."/>
            <person name="Salamov A."/>
            <person name="Samejima M."/>
            <person name="Schmutz J."/>
            <person name="Slot J.C."/>
            <person name="St John F."/>
            <person name="Stenlid J."/>
            <person name="Sun H."/>
            <person name="Sun S."/>
            <person name="Syed K."/>
            <person name="Tsang A."/>
            <person name="Wiebenga A."/>
            <person name="Young D."/>
            <person name="Pisabarro A."/>
            <person name="Eastwood D.C."/>
            <person name="Martin F."/>
            <person name="Cullen D."/>
            <person name="Grigoriev I.V."/>
            <person name="Hibbett D.S."/>
        </authorList>
    </citation>
    <scope>NUCLEOTIDE SEQUENCE [LARGE SCALE GENOMIC DNA]</scope>
    <source>
        <strain evidence="2 3">MD-104</strain>
    </source>
</reference>
<dbReference type="OMA" id="GQPVYCF"/>
<evidence type="ECO:0000313" key="3">
    <source>
        <dbReference type="Proteomes" id="UP000218811"/>
    </source>
</evidence>
<keyword evidence="3" id="KW-1185">Reference proteome</keyword>
<evidence type="ECO:0000256" key="1">
    <source>
        <dbReference type="RuleBase" id="RU365002"/>
    </source>
</evidence>
<evidence type="ECO:0000313" key="2">
    <source>
        <dbReference type="EMBL" id="PCH43980.1"/>
    </source>
</evidence>
<comment type="catalytic activity">
    <reaction evidence="1">
        <text>queuosine 5'-phosphate + H2O = queuine + D-ribose 5-phosphate</text>
        <dbReference type="Rhea" id="RHEA:75387"/>
        <dbReference type="ChEBI" id="CHEBI:15377"/>
        <dbReference type="ChEBI" id="CHEBI:17433"/>
        <dbReference type="ChEBI" id="CHEBI:78346"/>
        <dbReference type="ChEBI" id="CHEBI:194371"/>
    </reaction>
    <physiologicalReaction direction="left-to-right" evidence="1">
        <dbReference type="Rhea" id="RHEA:75388"/>
    </physiologicalReaction>
</comment>
<sequence length="420" mass="44961">MVHAAPELPPHGGYIRAVRESSRTVREWANITVSGDAIARLLHSPAFTTTFDRLRKAHGMAFPLAFPSVLSEVNLLSILALLNFASGYRTPLHAATGRGAFDNVRALVFALYISSAAGTGEGDYLSARGMRAIRAATVADLMGVAGKIHVEREHESLRGVTVGQLGGPVWEVVELVTRTLNETGGVLVDAGYPDLGSLVMQALKEGEKARRDGPGAECDVILERLVRVVPAFRDMALVDGQPVYCFKKALLTIHAIALRFGSADPAPFSVPRTENLPIFADNVIPSMLVHLGVIDLSTSTPALGLASLFPDAGKSETLEALLEAAPEAVGDTKGPKPKEVPKEGPVLSVEQAYILRAAAIDACELIVQAARELGASAGEHASLYTTVTVPELDAWIWAVAKDRADYRKLERFVLKNTPFF</sequence>
<dbReference type="InterPro" id="IPR019438">
    <property type="entry name" value="Q_salvage"/>
</dbReference>
<dbReference type="Proteomes" id="UP000218811">
    <property type="component" value="Unassembled WGS sequence"/>
</dbReference>
<dbReference type="EMBL" id="KB468146">
    <property type="protein sequence ID" value="PCH43980.1"/>
    <property type="molecule type" value="Genomic_DNA"/>
</dbReference>
<comment type="function">
    <text evidence="1">Catalyzes the hydrolysis of queuosine 5'-phosphate, releasing the nucleobase queuine (q). Is required for salvage of queuine from exogenous queuosine (Q) that is imported and then converted to queuosine 5'-phosphate intracellularly.</text>
</comment>
<dbReference type="EC" id="3.2.2.-" evidence="1"/>
<gene>
    <name evidence="2" type="ORF">WOLCODRAFT_133053</name>
</gene>
<dbReference type="PANTHER" id="PTHR21314">
    <property type="entry name" value="QUEUOSINE 5'-PHOSPHATE N-GLYCOSYLASE_HYDROLASE-RELATED"/>
    <property type="match status" value="1"/>
</dbReference>